<dbReference type="Proteomes" id="UP000218824">
    <property type="component" value="Chromosome"/>
</dbReference>
<organism evidence="2 3">
    <name type="scientific">Lysobacter enzymogenes</name>
    <dbReference type="NCBI Taxonomy" id="69"/>
    <lineage>
        <taxon>Bacteria</taxon>
        <taxon>Pseudomonadati</taxon>
        <taxon>Pseudomonadota</taxon>
        <taxon>Gammaproteobacteria</taxon>
        <taxon>Lysobacterales</taxon>
        <taxon>Lysobacteraceae</taxon>
        <taxon>Lysobacter</taxon>
    </lineage>
</organism>
<dbReference type="EMBL" id="AP014940">
    <property type="protein sequence ID" value="BAV95949.1"/>
    <property type="molecule type" value="Genomic_DNA"/>
</dbReference>
<accession>A0AAU9AIH9</accession>
<dbReference type="KEGG" id="lem:LEN_0462"/>
<evidence type="ECO:0000313" key="2">
    <source>
        <dbReference type="EMBL" id="BAV95949.1"/>
    </source>
</evidence>
<feature type="transmembrane region" description="Helical" evidence="1">
    <location>
        <begin position="138"/>
        <end position="160"/>
    </location>
</feature>
<dbReference type="AlphaFoldDB" id="A0AAU9AIH9"/>
<feature type="transmembrane region" description="Helical" evidence="1">
    <location>
        <begin position="180"/>
        <end position="202"/>
    </location>
</feature>
<evidence type="ECO:0000256" key="1">
    <source>
        <dbReference type="SAM" id="Phobius"/>
    </source>
</evidence>
<evidence type="ECO:0000313" key="3">
    <source>
        <dbReference type="Proteomes" id="UP000218824"/>
    </source>
</evidence>
<proteinExistence type="predicted"/>
<dbReference type="GeneID" id="83062374"/>
<name>A0AAU9AIH9_LYSEN</name>
<keyword evidence="1" id="KW-0812">Transmembrane</keyword>
<protein>
    <submittedName>
        <fullName evidence="2">Xanthomonadin biosynthesis membrane protein</fullName>
    </submittedName>
</protein>
<sequence length="236" mass="25820">MNEFASSASGPARVLLAIAFPLLAHWASHDGGGVPAALALADLVAFIVIDGLLALRPAPWAIFAALLAALAALARTPYAQMLLLTPPMLFNGWLAWWFARSLRAPREGLITRIVAALYGCAPNELAPPLYRYTRSLTALWAAVLALLTVVNAALALIAVPDGLLARLGYAPSPSITQEQWSWFANVLNYGVIGAMFAGEYLVRRRRFHDRPETGFFDFLRRMAKLGPRFWKELFSS</sequence>
<reference evidence="2 3" key="1">
    <citation type="journal article" date="2017" name="DNA Res.">
        <title>Complete genome sequence and expression profile of the commercial lytic enzyme producer Lysobacter enzymogenes M497-1.</title>
        <authorList>
            <person name="Takami H."/>
            <person name="Toyoda A."/>
            <person name="Uchiyama I."/>
            <person name="Itoh T."/>
            <person name="Takaki Y."/>
            <person name="Arai W."/>
            <person name="Nishi S."/>
            <person name="Kawai M."/>
            <person name="Shinya K."/>
            <person name="Ikeda H."/>
        </authorList>
    </citation>
    <scope>NUCLEOTIDE SEQUENCE [LARGE SCALE GENOMIC DNA]</scope>
    <source>
        <strain evidence="2 3">M497-1</strain>
    </source>
</reference>
<keyword evidence="1" id="KW-1133">Transmembrane helix</keyword>
<feature type="transmembrane region" description="Helical" evidence="1">
    <location>
        <begin position="60"/>
        <end position="76"/>
    </location>
</feature>
<keyword evidence="1" id="KW-0472">Membrane</keyword>
<gene>
    <name evidence="2" type="ORF">LEN_0462</name>
</gene>
<dbReference type="RefSeq" id="WP_096376480.1">
    <property type="nucleotide sequence ID" value="NZ_AP014940.1"/>
</dbReference>